<keyword evidence="3" id="KW-0808">Transferase</keyword>
<feature type="domain" description="Acyltransferase 3" evidence="2">
    <location>
        <begin position="13"/>
        <end position="351"/>
    </location>
</feature>
<feature type="transmembrane region" description="Helical" evidence="1">
    <location>
        <begin position="58"/>
        <end position="77"/>
    </location>
</feature>
<protein>
    <submittedName>
        <fullName evidence="3">Acyltransferase</fullName>
    </submittedName>
</protein>
<gene>
    <name evidence="3" type="ORF">HLH29_07875</name>
</gene>
<dbReference type="PANTHER" id="PTHR23028">
    <property type="entry name" value="ACETYLTRANSFERASE"/>
    <property type="match status" value="1"/>
</dbReference>
<evidence type="ECO:0000313" key="4">
    <source>
        <dbReference type="Proteomes" id="UP000525623"/>
    </source>
</evidence>
<dbReference type="InterPro" id="IPR050879">
    <property type="entry name" value="Acyltransferase_3"/>
</dbReference>
<dbReference type="RefSeq" id="WP_182965530.1">
    <property type="nucleotide sequence ID" value="NZ_BAABGC010000076.1"/>
</dbReference>
<dbReference type="GO" id="GO:0016020">
    <property type="term" value="C:membrane"/>
    <property type="evidence" value="ECO:0007669"/>
    <property type="project" value="TreeGrafter"/>
</dbReference>
<feature type="transmembrane region" description="Helical" evidence="1">
    <location>
        <begin position="337"/>
        <end position="358"/>
    </location>
</feature>
<dbReference type="EMBL" id="JABEQL010000008">
    <property type="protein sequence ID" value="MBB2179090.1"/>
    <property type="molecule type" value="Genomic_DNA"/>
</dbReference>
<name>A0A7W4JD71_9PROT</name>
<feature type="transmembrane region" description="Helical" evidence="1">
    <location>
        <begin position="20"/>
        <end position="38"/>
    </location>
</feature>
<sequence length="385" mass="42491">MSPNVIKGGERNPGIDALRGISIILVIVNHLSIRYPLYKTSISNVIPALILNILAHQGHGSVFIFFVISGFLITSNITKRENGLRSINLAEFYSRRFARIAPCLFLLVIILTILGYVRVDNFAINNPSQSLGGAAFSALGIHLNWYECLTGYLPANWDVLWSLSIEEAFYIAFPLFCLLLSRSEKVQFAAFSLFACSLPLIMFLMAASPTIWRHKAYTPGMAAISAGVAAAIVAPHLRTRPALVGWVGTTVLTTAVVVSSVSSVLTADYLMIFVTGGTAGALIAFSHGWGRRLAGRSSAWVRSFGMMSYEVYLTHMFAVFFIMWVYGASGLPFTSSWVAFPITLGLSWLIGYSVDRFFSYPADRWLRRAFRDVVRNPSVIRQTST</sequence>
<keyword evidence="1" id="KW-0472">Membrane</keyword>
<feature type="transmembrane region" description="Helical" evidence="1">
    <location>
        <begin position="311"/>
        <end position="331"/>
    </location>
</feature>
<proteinExistence type="predicted"/>
<dbReference type="Proteomes" id="UP000525623">
    <property type="component" value="Unassembled WGS sequence"/>
</dbReference>
<keyword evidence="1" id="KW-1133">Transmembrane helix</keyword>
<feature type="transmembrane region" description="Helical" evidence="1">
    <location>
        <begin position="269"/>
        <end position="290"/>
    </location>
</feature>
<dbReference type="InterPro" id="IPR002656">
    <property type="entry name" value="Acyl_transf_3_dom"/>
</dbReference>
<evidence type="ECO:0000313" key="3">
    <source>
        <dbReference type="EMBL" id="MBB2179090.1"/>
    </source>
</evidence>
<feature type="transmembrane region" description="Helical" evidence="1">
    <location>
        <begin position="188"/>
        <end position="211"/>
    </location>
</feature>
<dbReference type="AlphaFoldDB" id="A0A7W4JD71"/>
<feature type="transmembrane region" description="Helical" evidence="1">
    <location>
        <begin position="242"/>
        <end position="263"/>
    </location>
</feature>
<dbReference type="GO" id="GO:0016747">
    <property type="term" value="F:acyltransferase activity, transferring groups other than amino-acyl groups"/>
    <property type="evidence" value="ECO:0007669"/>
    <property type="project" value="InterPro"/>
</dbReference>
<feature type="transmembrane region" description="Helical" evidence="1">
    <location>
        <begin position="159"/>
        <end position="181"/>
    </location>
</feature>
<feature type="transmembrane region" description="Helical" evidence="1">
    <location>
        <begin position="217"/>
        <end position="235"/>
    </location>
</feature>
<keyword evidence="3" id="KW-0012">Acyltransferase</keyword>
<reference evidence="3 4" key="1">
    <citation type="submission" date="2020-04" db="EMBL/GenBank/DDBJ databases">
        <title>Description of novel Gluconacetobacter.</title>
        <authorList>
            <person name="Sombolestani A."/>
        </authorList>
    </citation>
    <scope>NUCLEOTIDE SEQUENCE [LARGE SCALE GENOMIC DNA]</scope>
    <source>
        <strain evidence="3 4">LMG 27725</strain>
    </source>
</reference>
<dbReference type="PANTHER" id="PTHR23028:SF53">
    <property type="entry name" value="ACYL_TRANSF_3 DOMAIN-CONTAINING PROTEIN"/>
    <property type="match status" value="1"/>
</dbReference>
<keyword evidence="4" id="KW-1185">Reference proteome</keyword>
<comment type="caution">
    <text evidence="3">The sequence shown here is derived from an EMBL/GenBank/DDBJ whole genome shotgun (WGS) entry which is preliminary data.</text>
</comment>
<evidence type="ECO:0000256" key="1">
    <source>
        <dbReference type="SAM" id="Phobius"/>
    </source>
</evidence>
<evidence type="ECO:0000259" key="2">
    <source>
        <dbReference type="Pfam" id="PF01757"/>
    </source>
</evidence>
<keyword evidence="1" id="KW-0812">Transmembrane</keyword>
<accession>A0A7W4JD71</accession>
<feature type="transmembrane region" description="Helical" evidence="1">
    <location>
        <begin position="97"/>
        <end position="117"/>
    </location>
</feature>
<organism evidence="3 4">
    <name type="scientific">Gluconacetobacter tumulicola</name>
    <dbReference type="NCBI Taxonomy" id="1017177"/>
    <lineage>
        <taxon>Bacteria</taxon>
        <taxon>Pseudomonadati</taxon>
        <taxon>Pseudomonadota</taxon>
        <taxon>Alphaproteobacteria</taxon>
        <taxon>Acetobacterales</taxon>
        <taxon>Acetobacteraceae</taxon>
        <taxon>Gluconacetobacter</taxon>
    </lineage>
</organism>
<dbReference type="GO" id="GO:0000271">
    <property type="term" value="P:polysaccharide biosynthetic process"/>
    <property type="evidence" value="ECO:0007669"/>
    <property type="project" value="TreeGrafter"/>
</dbReference>
<dbReference type="Pfam" id="PF01757">
    <property type="entry name" value="Acyl_transf_3"/>
    <property type="match status" value="1"/>
</dbReference>